<dbReference type="EMBL" id="KV428072">
    <property type="protein sequence ID" value="KZT37999.1"/>
    <property type="molecule type" value="Genomic_DNA"/>
</dbReference>
<evidence type="ECO:0000256" key="1">
    <source>
        <dbReference type="SAM" id="Phobius"/>
    </source>
</evidence>
<evidence type="ECO:0000313" key="2">
    <source>
        <dbReference type="EMBL" id="KZT37999.1"/>
    </source>
</evidence>
<organism evidence="2 3">
    <name type="scientific">Sistotremastrum suecicum HHB10207 ss-3</name>
    <dbReference type="NCBI Taxonomy" id="1314776"/>
    <lineage>
        <taxon>Eukaryota</taxon>
        <taxon>Fungi</taxon>
        <taxon>Dikarya</taxon>
        <taxon>Basidiomycota</taxon>
        <taxon>Agaricomycotina</taxon>
        <taxon>Agaricomycetes</taxon>
        <taxon>Sistotremastrales</taxon>
        <taxon>Sistotremastraceae</taxon>
        <taxon>Sistotremastrum</taxon>
    </lineage>
</organism>
<gene>
    <name evidence="2" type="ORF">SISSUDRAFT_791205</name>
</gene>
<accession>A0A166CZN7</accession>
<protein>
    <submittedName>
        <fullName evidence="2">Uncharacterized protein</fullName>
    </submittedName>
</protein>
<keyword evidence="1" id="KW-0812">Transmembrane</keyword>
<keyword evidence="1" id="KW-1133">Transmembrane helix</keyword>
<feature type="transmembrane region" description="Helical" evidence="1">
    <location>
        <begin position="71"/>
        <end position="91"/>
    </location>
</feature>
<reference evidence="2 3" key="1">
    <citation type="journal article" date="2016" name="Mol. Biol. Evol.">
        <title>Comparative Genomics of Early-Diverging Mushroom-Forming Fungi Provides Insights into the Origins of Lignocellulose Decay Capabilities.</title>
        <authorList>
            <person name="Nagy L.G."/>
            <person name="Riley R."/>
            <person name="Tritt A."/>
            <person name="Adam C."/>
            <person name="Daum C."/>
            <person name="Floudas D."/>
            <person name="Sun H."/>
            <person name="Yadav J.S."/>
            <person name="Pangilinan J."/>
            <person name="Larsson K.H."/>
            <person name="Matsuura K."/>
            <person name="Barry K."/>
            <person name="Labutti K."/>
            <person name="Kuo R."/>
            <person name="Ohm R.A."/>
            <person name="Bhattacharya S.S."/>
            <person name="Shirouzu T."/>
            <person name="Yoshinaga Y."/>
            <person name="Martin F.M."/>
            <person name="Grigoriev I.V."/>
            <person name="Hibbett D.S."/>
        </authorList>
    </citation>
    <scope>NUCLEOTIDE SEQUENCE [LARGE SCALE GENOMIC DNA]</scope>
    <source>
        <strain evidence="2 3">HHB10207 ss-3</strain>
    </source>
</reference>
<keyword evidence="1" id="KW-0472">Membrane</keyword>
<keyword evidence="3" id="KW-1185">Reference proteome</keyword>
<dbReference type="Proteomes" id="UP000076798">
    <property type="component" value="Unassembled WGS sequence"/>
</dbReference>
<evidence type="ECO:0000313" key="3">
    <source>
        <dbReference type="Proteomes" id="UP000076798"/>
    </source>
</evidence>
<name>A0A166CZN7_9AGAM</name>
<dbReference type="AlphaFoldDB" id="A0A166CZN7"/>
<sequence length="105" mass="11964">MILSMRNVPSYNLPPAEIFGLCFESGSQSGPNWNKSRSEPFDVPLRLSRSAQAYFLFRLRNLRQDAHQTRCTLLTTVIFAFSFSFITFILASHSGAEEIAIRRDC</sequence>
<proteinExistence type="predicted"/>